<feature type="binding site" evidence="7">
    <location>
        <position position="383"/>
    </location>
    <ligand>
        <name>Zn(2+)</name>
        <dbReference type="ChEBI" id="CHEBI:29105"/>
    </ligand>
</feature>
<dbReference type="Gene3D" id="3.30.1600.10">
    <property type="entry name" value="SIR2/SIRT2 'Small Domain"/>
    <property type="match status" value="1"/>
</dbReference>
<evidence type="ECO:0000256" key="3">
    <source>
        <dbReference type="ARBA" id="ARBA00022679"/>
    </source>
</evidence>
<dbReference type="AlphaFoldDB" id="A0A060SZ10"/>
<feature type="binding site" evidence="7">
    <location>
        <position position="404"/>
    </location>
    <ligand>
        <name>Zn(2+)</name>
        <dbReference type="ChEBI" id="CHEBI:29105"/>
    </ligand>
</feature>
<organism evidence="10">
    <name type="scientific">Blastobotrys adeninivorans</name>
    <name type="common">Yeast</name>
    <name type="synonym">Arxula adeninivorans</name>
    <dbReference type="NCBI Taxonomy" id="409370"/>
    <lineage>
        <taxon>Eukaryota</taxon>
        <taxon>Fungi</taxon>
        <taxon>Dikarya</taxon>
        <taxon>Ascomycota</taxon>
        <taxon>Saccharomycotina</taxon>
        <taxon>Dipodascomycetes</taxon>
        <taxon>Dipodascales</taxon>
        <taxon>Trichomonascaceae</taxon>
        <taxon>Blastobotrys</taxon>
    </lineage>
</organism>
<evidence type="ECO:0000256" key="7">
    <source>
        <dbReference type="PROSITE-ProRule" id="PRU00236"/>
    </source>
</evidence>
<evidence type="ECO:0000259" key="9">
    <source>
        <dbReference type="PROSITE" id="PS50305"/>
    </source>
</evidence>
<dbReference type="PANTHER" id="PTHR11085">
    <property type="entry name" value="NAD-DEPENDENT PROTEIN DEACYLASE SIRTUIN-5, MITOCHONDRIAL-RELATED"/>
    <property type="match status" value="1"/>
</dbReference>
<dbReference type="InterPro" id="IPR026591">
    <property type="entry name" value="Sirtuin_cat_small_dom_sf"/>
</dbReference>
<keyword evidence="6" id="KW-0520">NAD</keyword>
<feature type="compositionally biased region" description="Polar residues" evidence="8">
    <location>
        <begin position="43"/>
        <end position="77"/>
    </location>
</feature>
<dbReference type="InterPro" id="IPR026590">
    <property type="entry name" value="Ssirtuin_cat_dom"/>
</dbReference>
<evidence type="ECO:0000256" key="1">
    <source>
        <dbReference type="ARBA" id="ARBA00001947"/>
    </source>
</evidence>
<comment type="similarity">
    <text evidence="2">Belongs to the sirtuin family. Class I subfamily.</text>
</comment>
<dbReference type="EMBL" id="HG937691">
    <property type="protein sequence ID" value="CDP33724.1"/>
    <property type="molecule type" value="Genomic_DNA"/>
</dbReference>
<dbReference type="GO" id="GO:0070403">
    <property type="term" value="F:NAD+ binding"/>
    <property type="evidence" value="ECO:0007669"/>
    <property type="project" value="InterPro"/>
</dbReference>
<reference evidence="10" key="1">
    <citation type="submission" date="2014-02" db="EMBL/GenBank/DDBJ databases">
        <authorList>
            <person name="Genoscope - CEA"/>
        </authorList>
    </citation>
    <scope>NUCLEOTIDE SEQUENCE</scope>
    <source>
        <strain evidence="10">LS3</strain>
    </source>
</reference>
<dbReference type="Gene3D" id="3.40.50.1220">
    <property type="entry name" value="TPP-binding domain"/>
    <property type="match status" value="1"/>
</dbReference>
<feature type="binding site" evidence="7">
    <location>
        <position position="380"/>
    </location>
    <ligand>
        <name>Zn(2+)</name>
        <dbReference type="ChEBI" id="CHEBI:29105"/>
    </ligand>
</feature>
<evidence type="ECO:0000256" key="4">
    <source>
        <dbReference type="ARBA" id="ARBA00022723"/>
    </source>
</evidence>
<evidence type="ECO:0000313" key="10">
    <source>
        <dbReference type="EMBL" id="CDP33724.1"/>
    </source>
</evidence>
<keyword evidence="4 7" id="KW-0479">Metal-binding</keyword>
<keyword evidence="5 7" id="KW-0862">Zinc</keyword>
<accession>A0A060SZ10</accession>
<name>A0A060SZ10_BLAAD</name>
<dbReference type="SUPFAM" id="SSF52467">
    <property type="entry name" value="DHS-like NAD/FAD-binding domain"/>
    <property type="match status" value="1"/>
</dbReference>
<proteinExistence type="inferred from homology"/>
<sequence length="597" mass="66259">MRPFKRPKTDVSDDSSMIGRPATPASRHQSPPSVPDRAEGLTPTPNQSKVLLTTSNFENPGAIESQSTDLSQSVTSDQLEELDPEQLTKVDGENDSQSDNGNDSDSDGDSSSGSEELEGEEGEILKHLEDCIAGSNDNDDGIEKVLVSPELASEIQHYLVQHGALRMINTYTDMFSGEDAEMLAAVDSDIPAHQPSGKYPTTTIFAALGFALPLSIAEKYEDEKFQKFLLPVIKHFLQTRKRLPYPRKVEEFCEVLKKAKNVLVITGAGISTSLGIPDFRSEKTGLYSRLEHLGLSDPQEVFDIHLFREDPSIFYSIAREILPGSEKRPFSPTHAFIKLLHDKGKLLRNYTQNIDNIEANAGVPPEKLVQCHGSFATVTCQTCGYKDQGETIYADIRAAKVPKCPKCTPSEPPSRKASNDSDDDDDDYGQGSAHVLKPDITFFGEPLPHRFDDLLFGPEGDAAKCDLVICIGTSLKVAPVSEIIRIVSRDTPQVYISKTAIRHNEFDVTLLGPSDDVVEWLVDRINESDPTDEWDLRHDMNRRHLKHYSATEFPDGIIEYQEPGTYLFQETKPSHSEGQQDPKEELEEEPKGPSLMN</sequence>
<feature type="region of interest" description="Disordered" evidence="8">
    <location>
        <begin position="403"/>
        <end position="430"/>
    </location>
</feature>
<evidence type="ECO:0000256" key="8">
    <source>
        <dbReference type="SAM" id="MobiDB-lite"/>
    </source>
</evidence>
<reference evidence="10" key="2">
    <citation type="submission" date="2014-06" db="EMBL/GenBank/DDBJ databases">
        <title>The complete genome of Blastobotrys (Arxula) adeninivorans LS3 - a yeast of biotechnological interest.</title>
        <authorList>
            <person name="Kunze G."/>
            <person name="Gaillardin C."/>
            <person name="Czernicka M."/>
            <person name="Durrens P."/>
            <person name="Martin T."/>
            <person name="Boer E."/>
            <person name="Gabaldon T."/>
            <person name="Cruz J."/>
            <person name="Talla E."/>
            <person name="Marck C."/>
            <person name="Goffeau A."/>
            <person name="Barbe V."/>
            <person name="Baret P."/>
            <person name="Baronian K."/>
            <person name="Beier S."/>
            <person name="Bleykasten C."/>
            <person name="Bode R."/>
            <person name="Casaregola S."/>
            <person name="Despons L."/>
            <person name="Fairhead C."/>
            <person name="Giersberg M."/>
            <person name="Gierski P."/>
            <person name="Hahnel U."/>
            <person name="Hartmann A."/>
            <person name="Jankowska D."/>
            <person name="Jubin C."/>
            <person name="Jung P."/>
            <person name="Lafontaine I."/>
            <person name="Leh-Louis V."/>
            <person name="Lemaire M."/>
            <person name="Marcet-Houben M."/>
            <person name="Mascher M."/>
            <person name="Morel G."/>
            <person name="Richard G.-F."/>
            <person name="Riechen J."/>
            <person name="Sacerdot C."/>
            <person name="Sarkar A."/>
            <person name="Savel G."/>
            <person name="Schacherer J."/>
            <person name="Sherman D."/>
            <person name="Straub M.-L."/>
            <person name="Stein N."/>
            <person name="Thierry A."/>
            <person name="Trautwein-Schult A."/>
            <person name="Westhof E."/>
            <person name="Worch S."/>
            <person name="Dujon B."/>
            <person name="Souciet J.-L."/>
            <person name="Wincker P."/>
            <person name="Scholz U."/>
            <person name="Neuveglise N."/>
        </authorList>
    </citation>
    <scope>NUCLEOTIDE SEQUENCE</scope>
    <source>
        <strain evidence="10">LS3</strain>
    </source>
</reference>
<dbReference type="InterPro" id="IPR003000">
    <property type="entry name" value="Sirtuin"/>
</dbReference>
<feature type="active site" description="Proton acceptor" evidence="7">
    <location>
        <position position="372"/>
    </location>
</feature>
<gene>
    <name evidence="10" type="ORF">GNLVRS02_ARAD1A16082g</name>
</gene>
<feature type="region of interest" description="Disordered" evidence="8">
    <location>
        <begin position="1"/>
        <end position="120"/>
    </location>
</feature>
<dbReference type="PhylomeDB" id="A0A060SZ10"/>
<dbReference type="InterPro" id="IPR050134">
    <property type="entry name" value="NAD-dep_sirtuin_deacylases"/>
</dbReference>
<keyword evidence="3" id="KW-0808">Transferase</keyword>
<dbReference type="PROSITE" id="PS50305">
    <property type="entry name" value="SIRTUIN"/>
    <property type="match status" value="1"/>
</dbReference>
<dbReference type="GO" id="GO:0005634">
    <property type="term" value="C:nucleus"/>
    <property type="evidence" value="ECO:0007669"/>
    <property type="project" value="TreeGrafter"/>
</dbReference>
<dbReference type="GO" id="GO:0046872">
    <property type="term" value="F:metal ion binding"/>
    <property type="evidence" value="ECO:0007669"/>
    <property type="project" value="UniProtKB-KW"/>
</dbReference>
<dbReference type="GO" id="GO:0046970">
    <property type="term" value="F:histone H4K16 deacetylase activity, NAD-dependent"/>
    <property type="evidence" value="ECO:0007669"/>
    <property type="project" value="TreeGrafter"/>
</dbReference>
<evidence type="ECO:0000256" key="5">
    <source>
        <dbReference type="ARBA" id="ARBA00022833"/>
    </source>
</evidence>
<dbReference type="InterPro" id="IPR029035">
    <property type="entry name" value="DHS-like_NAD/FAD-binding_dom"/>
</dbReference>
<feature type="region of interest" description="Disordered" evidence="8">
    <location>
        <begin position="565"/>
        <end position="597"/>
    </location>
</feature>
<feature type="domain" description="Deacetylase sirtuin-type" evidence="9">
    <location>
        <begin position="242"/>
        <end position="535"/>
    </location>
</feature>
<dbReference type="PANTHER" id="PTHR11085:SF9">
    <property type="entry name" value="NAD-DEPENDENT PROTEIN DEACETYLASE SIRTUIN-1"/>
    <property type="match status" value="1"/>
</dbReference>
<dbReference type="Pfam" id="PF02146">
    <property type="entry name" value="SIR2"/>
    <property type="match status" value="1"/>
</dbReference>
<comment type="cofactor">
    <cofactor evidence="1">
        <name>Zn(2+)</name>
        <dbReference type="ChEBI" id="CHEBI:29105"/>
    </cofactor>
</comment>
<feature type="compositionally biased region" description="Basic and acidic residues" evidence="8">
    <location>
        <begin position="572"/>
        <end position="583"/>
    </location>
</feature>
<feature type="binding site" evidence="7">
    <location>
        <position position="407"/>
    </location>
    <ligand>
        <name>Zn(2+)</name>
        <dbReference type="ChEBI" id="CHEBI:29105"/>
    </ligand>
</feature>
<evidence type="ECO:0000256" key="2">
    <source>
        <dbReference type="ARBA" id="ARBA00006924"/>
    </source>
</evidence>
<protein>
    <submittedName>
        <fullName evidence="10">ARAD1A16082p</fullName>
    </submittedName>
</protein>
<evidence type="ECO:0000256" key="6">
    <source>
        <dbReference type="ARBA" id="ARBA00023027"/>
    </source>
</evidence>